<comment type="caution">
    <text evidence="2">The sequence shown here is derived from an EMBL/GenBank/DDBJ whole genome shotgun (WGS) entry which is preliminary data.</text>
</comment>
<evidence type="ECO:0000313" key="3">
    <source>
        <dbReference type="Proteomes" id="UP000247409"/>
    </source>
</evidence>
<evidence type="ECO:0008006" key="4">
    <source>
        <dbReference type="Google" id="ProtNLM"/>
    </source>
</evidence>
<evidence type="ECO:0000256" key="1">
    <source>
        <dbReference type="SAM" id="MobiDB-lite"/>
    </source>
</evidence>
<feature type="compositionally biased region" description="Basic and acidic residues" evidence="1">
    <location>
        <begin position="1"/>
        <end position="12"/>
    </location>
</feature>
<dbReference type="AlphaFoldDB" id="A0A2V3IHD5"/>
<evidence type="ECO:0000313" key="2">
    <source>
        <dbReference type="EMBL" id="PXF41526.1"/>
    </source>
</evidence>
<dbReference type="CDD" id="cd00167">
    <property type="entry name" value="SANT"/>
    <property type="match status" value="1"/>
</dbReference>
<organism evidence="2 3">
    <name type="scientific">Gracilariopsis chorda</name>
    <dbReference type="NCBI Taxonomy" id="448386"/>
    <lineage>
        <taxon>Eukaryota</taxon>
        <taxon>Rhodophyta</taxon>
        <taxon>Florideophyceae</taxon>
        <taxon>Rhodymeniophycidae</taxon>
        <taxon>Gracilariales</taxon>
        <taxon>Gracilariaceae</taxon>
        <taxon>Gracilariopsis</taxon>
    </lineage>
</organism>
<feature type="compositionally biased region" description="Low complexity" evidence="1">
    <location>
        <begin position="18"/>
        <end position="30"/>
    </location>
</feature>
<feature type="region of interest" description="Disordered" evidence="1">
    <location>
        <begin position="1"/>
        <end position="42"/>
    </location>
</feature>
<protein>
    <recommendedName>
        <fullName evidence="4">Myb-like domain-containing protein</fullName>
    </recommendedName>
</protein>
<dbReference type="Proteomes" id="UP000247409">
    <property type="component" value="Unassembled WGS sequence"/>
</dbReference>
<keyword evidence="3" id="KW-1185">Reference proteome</keyword>
<accession>A0A2V3IHD5</accession>
<dbReference type="InterPro" id="IPR001005">
    <property type="entry name" value="SANT/Myb"/>
</dbReference>
<sequence length="403" mass="42357">MAPSPSRDDPPSHHHPHIINNNNNTPTNALPLPPPLECSATTNTTATTNVTAVTTPNTTSSALQNSPPPHYFSNPFAPPPPPRHAHPGADAWRPFSLDHERVLQQSYMPCTTMYAHSLPPHQPPQQHNGDAASATAAAAAAAAALRNNCNTSFSPDSVLQDNQLAMSTAEYYAHGVQTSAVTSAPLAHSYWRQPGEQAVVPNNAAATAAEAPSHSAPQLASNGNAAHHMACNVPCSVYDTSLDNAQSHLLAQADHAAAVLPQSTSGANHMLAMHSHHSASVPAANALVSSAATVAPTAAATPFLNADTLAAAGAHPAARASGTSSSCSAFGDRAGVRWSKEEDDLLLHLSKDVGVVKGRTMKQVAERMAQMGYRRSHRACQTRRLRLESLTLESRRNALQLSE</sequence>
<reference evidence="2 3" key="1">
    <citation type="journal article" date="2018" name="Mol. Biol. Evol.">
        <title>Analysis of the draft genome of the red seaweed Gracilariopsis chorda provides insights into genome size evolution in Rhodophyta.</title>
        <authorList>
            <person name="Lee J."/>
            <person name="Yang E.C."/>
            <person name="Graf L."/>
            <person name="Yang J.H."/>
            <person name="Qiu H."/>
            <person name="Zel Zion U."/>
            <person name="Chan C.X."/>
            <person name="Stephens T.G."/>
            <person name="Weber A.P.M."/>
            <person name="Boo G.H."/>
            <person name="Boo S.M."/>
            <person name="Kim K.M."/>
            <person name="Shin Y."/>
            <person name="Jung M."/>
            <person name="Lee S.J."/>
            <person name="Yim H.S."/>
            <person name="Lee J.H."/>
            <person name="Bhattacharya D."/>
            <person name="Yoon H.S."/>
        </authorList>
    </citation>
    <scope>NUCLEOTIDE SEQUENCE [LARGE SCALE GENOMIC DNA]</scope>
    <source>
        <strain evidence="2 3">SKKU-2015</strain>
        <tissue evidence="2">Whole body</tissue>
    </source>
</reference>
<name>A0A2V3IHD5_9FLOR</name>
<proteinExistence type="predicted"/>
<dbReference type="EMBL" id="NBIV01000210">
    <property type="protein sequence ID" value="PXF41526.1"/>
    <property type="molecule type" value="Genomic_DNA"/>
</dbReference>
<dbReference type="OrthoDB" id="10667107at2759"/>
<gene>
    <name evidence="2" type="ORF">BWQ96_08729</name>
</gene>